<keyword evidence="11" id="KW-0819">tRNA processing</keyword>
<comment type="caution">
    <text evidence="11">Lacks conserved residue(s) required for the propagation of feature annotation.</text>
</comment>
<dbReference type="EC" id="2.1.1.192" evidence="11"/>
<feature type="binding site" evidence="11">
    <location>
        <position position="264"/>
    </location>
    <ligand>
        <name>S-adenosyl-L-methionine</name>
        <dbReference type="ChEBI" id="CHEBI:59789"/>
    </ligand>
</feature>
<evidence type="ECO:0000259" key="13">
    <source>
        <dbReference type="PROSITE" id="PS51918"/>
    </source>
</evidence>
<keyword evidence="5 11" id="KW-0489">Methyltransferase</keyword>
<feature type="binding site" evidence="11">
    <location>
        <begin position="287"/>
        <end position="289"/>
    </location>
    <ligand>
        <name>S-adenosyl-L-methionine</name>
        <dbReference type="ChEBI" id="CHEBI:59789"/>
    </ligand>
</feature>
<evidence type="ECO:0000256" key="5">
    <source>
        <dbReference type="ARBA" id="ARBA00022603"/>
    </source>
</evidence>
<evidence type="ECO:0000256" key="10">
    <source>
        <dbReference type="ARBA" id="ARBA00023014"/>
    </source>
</evidence>
<evidence type="ECO:0000256" key="8">
    <source>
        <dbReference type="ARBA" id="ARBA00022723"/>
    </source>
</evidence>
<dbReference type="GO" id="GO:0070475">
    <property type="term" value="P:rRNA base methylation"/>
    <property type="evidence" value="ECO:0007669"/>
    <property type="project" value="UniProtKB-UniRule"/>
</dbReference>
<dbReference type="InterPro" id="IPR007197">
    <property type="entry name" value="rSAM"/>
</dbReference>
<dbReference type="Proteomes" id="UP000199671">
    <property type="component" value="Unassembled WGS sequence"/>
</dbReference>
<comment type="catalytic activity">
    <reaction evidence="11">
        <text>adenosine(2503) in 23S rRNA + 2 reduced [2Fe-2S]-[ferredoxin] + 2 S-adenosyl-L-methionine = 2-methyladenosine(2503) in 23S rRNA + 5'-deoxyadenosine + L-methionine + 2 oxidized [2Fe-2S]-[ferredoxin] + S-adenosyl-L-homocysteine</text>
        <dbReference type="Rhea" id="RHEA:42916"/>
        <dbReference type="Rhea" id="RHEA-COMP:10000"/>
        <dbReference type="Rhea" id="RHEA-COMP:10001"/>
        <dbReference type="Rhea" id="RHEA-COMP:10152"/>
        <dbReference type="Rhea" id="RHEA-COMP:10282"/>
        <dbReference type="ChEBI" id="CHEBI:17319"/>
        <dbReference type="ChEBI" id="CHEBI:33737"/>
        <dbReference type="ChEBI" id="CHEBI:33738"/>
        <dbReference type="ChEBI" id="CHEBI:57844"/>
        <dbReference type="ChEBI" id="CHEBI:57856"/>
        <dbReference type="ChEBI" id="CHEBI:59789"/>
        <dbReference type="ChEBI" id="CHEBI:74411"/>
        <dbReference type="ChEBI" id="CHEBI:74497"/>
        <dbReference type="EC" id="2.1.1.192"/>
    </reaction>
</comment>
<comment type="subcellular location">
    <subcellularLocation>
        <location evidence="1 11">Cytoplasm</location>
    </subcellularLocation>
</comment>
<evidence type="ECO:0000256" key="7">
    <source>
        <dbReference type="ARBA" id="ARBA00022691"/>
    </source>
</evidence>
<evidence type="ECO:0000256" key="2">
    <source>
        <dbReference type="ARBA" id="ARBA00022485"/>
    </source>
</evidence>
<dbReference type="GO" id="GO:0000049">
    <property type="term" value="F:tRNA binding"/>
    <property type="evidence" value="ECO:0007669"/>
    <property type="project" value="UniProtKB-UniRule"/>
</dbReference>
<dbReference type="GO" id="GO:0019843">
    <property type="term" value="F:rRNA binding"/>
    <property type="evidence" value="ECO:0007669"/>
    <property type="project" value="UniProtKB-UniRule"/>
</dbReference>
<dbReference type="InterPro" id="IPR040072">
    <property type="entry name" value="Methyltransferase_A"/>
</dbReference>
<dbReference type="SFLD" id="SFLDF00275">
    <property type="entry name" value="adenosine_C2_methyltransferase"/>
    <property type="match status" value="1"/>
</dbReference>
<dbReference type="InterPro" id="IPR027492">
    <property type="entry name" value="RNA_MTrfase_RlmN"/>
</dbReference>
<comment type="similarity">
    <text evidence="11">Belongs to the radical SAM superfamily. RlmN family.</text>
</comment>
<proteinExistence type="inferred from homology"/>
<feature type="binding site" evidence="11">
    <location>
        <begin position="230"/>
        <end position="231"/>
    </location>
    <ligand>
        <name>S-adenosyl-L-methionine</name>
        <dbReference type="ChEBI" id="CHEBI:59789"/>
    </ligand>
</feature>
<keyword evidence="3 11" id="KW-0963">Cytoplasm</keyword>
<dbReference type="GO" id="GO:0005737">
    <property type="term" value="C:cytoplasm"/>
    <property type="evidence" value="ECO:0007669"/>
    <property type="project" value="UniProtKB-SubCell"/>
</dbReference>
<reference evidence="14 15" key="1">
    <citation type="submission" date="2016-10" db="EMBL/GenBank/DDBJ databases">
        <authorList>
            <person name="de Groot N.N."/>
        </authorList>
    </citation>
    <scope>NUCLEOTIDE SEQUENCE [LARGE SCALE GENOMIC DNA]</scope>
    <source>
        <strain evidence="14 15">KPR-7B</strain>
    </source>
</reference>
<evidence type="ECO:0000313" key="15">
    <source>
        <dbReference type="Proteomes" id="UP000199671"/>
    </source>
</evidence>
<dbReference type="EMBL" id="FNHU01000003">
    <property type="protein sequence ID" value="SDM50638.1"/>
    <property type="molecule type" value="Genomic_DNA"/>
</dbReference>
<feature type="binding site" evidence="11">
    <location>
        <position position="182"/>
    </location>
    <ligand>
        <name>[4Fe-4S] cluster</name>
        <dbReference type="ChEBI" id="CHEBI:49883"/>
        <note>4Fe-4S-S-AdoMet</note>
    </ligand>
</feature>
<dbReference type="HAMAP" id="MF_01849">
    <property type="entry name" value="RNA_methyltr_RlmN"/>
    <property type="match status" value="1"/>
</dbReference>
<dbReference type="PANTHER" id="PTHR30544:SF5">
    <property type="entry name" value="RADICAL SAM CORE DOMAIN-CONTAINING PROTEIN"/>
    <property type="match status" value="1"/>
</dbReference>
<protein>
    <recommendedName>
        <fullName evidence="11">Probable dual-specificity RNA methyltransferase RlmN</fullName>
        <ecNumber evidence="11">2.1.1.192</ecNumber>
    </recommendedName>
    <alternativeName>
        <fullName evidence="11">23S rRNA (adenine(2503)-C(2))-methyltransferase</fullName>
    </alternativeName>
    <alternativeName>
        <fullName evidence="11">23S rRNA m2A2503 methyltransferase</fullName>
    </alternativeName>
    <alternativeName>
        <fullName evidence="11">Ribosomal RNA large subunit methyltransferase N</fullName>
    </alternativeName>
    <alternativeName>
        <fullName evidence="11">tRNA (adenine(37)-C(2))-methyltransferase</fullName>
    </alternativeName>
    <alternativeName>
        <fullName evidence="11">tRNA m2A37 methyltransferase</fullName>
    </alternativeName>
</protein>
<name>A0A1G9TSV5_9ACTO</name>
<evidence type="ECO:0000256" key="3">
    <source>
        <dbReference type="ARBA" id="ARBA00022490"/>
    </source>
</evidence>
<accession>A0A1G9TSV5</accession>
<evidence type="ECO:0000256" key="6">
    <source>
        <dbReference type="ARBA" id="ARBA00022679"/>
    </source>
</evidence>
<dbReference type="CDD" id="cd01335">
    <property type="entry name" value="Radical_SAM"/>
    <property type="match status" value="1"/>
</dbReference>
<dbReference type="Gene3D" id="1.10.150.530">
    <property type="match status" value="1"/>
</dbReference>
<dbReference type="InterPro" id="IPR013785">
    <property type="entry name" value="Aldolase_TIM"/>
</dbReference>
<organism evidence="14 15">
    <name type="scientific">Actinomyces ruminicola</name>
    <dbReference type="NCBI Taxonomy" id="332524"/>
    <lineage>
        <taxon>Bacteria</taxon>
        <taxon>Bacillati</taxon>
        <taxon>Actinomycetota</taxon>
        <taxon>Actinomycetes</taxon>
        <taxon>Actinomycetales</taxon>
        <taxon>Actinomycetaceae</taxon>
        <taxon>Actinomyces</taxon>
    </lineage>
</organism>
<evidence type="ECO:0000256" key="1">
    <source>
        <dbReference type="ARBA" id="ARBA00004496"/>
    </source>
</evidence>
<dbReference type="SFLD" id="SFLDS00029">
    <property type="entry name" value="Radical_SAM"/>
    <property type="match status" value="1"/>
</dbReference>
<keyword evidence="9 11" id="KW-0408">Iron</keyword>
<dbReference type="GO" id="GO:0046872">
    <property type="term" value="F:metal ion binding"/>
    <property type="evidence" value="ECO:0007669"/>
    <property type="project" value="UniProtKB-KW"/>
</dbReference>
<evidence type="ECO:0000256" key="12">
    <source>
        <dbReference type="SAM" id="MobiDB-lite"/>
    </source>
</evidence>
<dbReference type="NCBIfam" id="TIGR00048">
    <property type="entry name" value="rRNA_mod_RlmN"/>
    <property type="match status" value="1"/>
</dbReference>
<comment type="catalytic activity">
    <reaction evidence="11">
        <text>adenosine(37) in tRNA + 2 reduced [2Fe-2S]-[ferredoxin] + 2 S-adenosyl-L-methionine = 2-methyladenosine(37) in tRNA + 5'-deoxyadenosine + L-methionine + 2 oxidized [2Fe-2S]-[ferredoxin] + S-adenosyl-L-homocysteine</text>
        <dbReference type="Rhea" id="RHEA:43332"/>
        <dbReference type="Rhea" id="RHEA-COMP:10000"/>
        <dbReference type="Rhea" id="RHEA-COMP:10001"/>
        <dbReference type="Rhea" id="RHEA-COMP:10162"/>
        <dbReference type="Rhea" id="RHEA-COMP:10485"/>
        <dbReference type="ChEBI" id="CHEBI:17319"/>
        <dbReference type="ChEBI" id="CHEBI:33737"/>
        <dbReference type="ChEBI" id="CHEBI:33738"/>
        <dbReference type="ChEBI" id="CHEBI:57844"/>
        <dbReference type="ChEBI" id="CHEBI:57856"/>
        <dbReference type="ChEBI" id="CHEBI:59789"/>
        <dbReference type="ChEBI" id="CHEBI:74411"/>
        <dbReference type="ChEBI" id="CHEBI:74497"/>
        <dbReference type="EC" id="2.1.1.192"/>
    </reaction>
</comment>
<dbReference type="GO" id="GO:0002935">
    <property type="term" value="F:tRNA (adenine(37)-C2)-methyltransferase activity"/>
    <property type="evidence" value="ECO:0007669"/>
    <property type="project" value="UniProtKB-UniRule"/>
</dbReference>
<evidence type="ECO:0000313" key="14">
    <source>
        <dbReference type="EMBL" id="SDM50638.1"/>
    </source>
</evidence>
<keyword evidence="10 11" id="KW-0411">Iron-sulfur</keyword>
<feature type="binding site" evidence="11">
    <location>
        <position position="179"/>
    </location>
    <ligand>
        <name>[4Fe-4S] cluster</name>
        <dbReference type="ChEBI" id="CHEBI:49883"/>
        <note>4Fe-4S-S-AdoMet</note>
    </ligand>
</feature>
<evidence type="ECO:0000256" key="9">
    <source>
        <dbReference type="ARBA" id="ARBA00023004"/>
    </source>
</evidence>
<dbReference type="PROSITE" id="PS51918">
    <property type="entry name" value="RADICAL_SAM"/>
    <property type="match status" value="1"/>
</dbReference>
<dbReference type="GO" id="GO:0030488">
    <property type="term" value="P:tRNA methylation"/>
    <property type="evidence" value="ECO:0007669"/>
    <property type="project" value="UniProtKB-UniRule"/>
</dbReference>
<gene>
    <name evidence="11" type="primary">rlmN</name>
    <name evidence="14" type="ORF">SAMN04487766_103121</name>
</gene>
<dbReference type="SFLD" id="SFLDG01062">
    <property type="entry name" value="methyltransferase_(Class_A)"/>
    <property type="match status" value="1"/>
</dbReference>
<comment type="miscellaneous">
    <text evidence="11">Reaction proceeds by a ping-pong mechanism involving intermediate methylation of a conserved cysteine residue.</text>
</comment>
<keyword evidence="2 11" id="KW-0004">4Fe-4S</keyword>
<feature type="domain" description="Radical SAM core" evidence="13">
    <location>
        <begin position="161"/>
        <end position="404"/>
    </location>
</feature>
<dbReference type="GO" id="GO:0070040">
    <property type="term" value="F:rRNA (adenine(2503)-C2-)-methyltransferase activity"/>
    <property type="evidence" value="ECO:0007669"/>
    <property type="project" value="UniProtKB-UniRule"/>
</dbReference>
<feature type="active site" description="S-methylcysteine intermediate" evidence="11">
    <location>
        <position position="409"/>
    </location>
</feature>
<feature type="binding site" evidence="11">
    <location>
        <position position="175"/>
    </location>
    <ligand>
        <name>[4Fe-4S] cluster</name>
        <dbReference type="ChEBI" id="CHEBI:49883"/>
        <note>4Fe-4S-S-AdoMet</note>
    </ligand>
</feature>
<dbReference type="SUPFAM" id="SSF102114">
    <property type="entry name" value="Radical SAM enzymes"/>
    <property type="match status" value="1"/>
</dbReference>
<feature type="region of interest" description="Disordered" evidence="12">
    <location>
        <begin position="1"/>
        <end position="64"/>
    </location>
</feature>
<comment type="cofactor">
    <cofactor evidence="11">
        <name>[4Fe-4S] cluster</name>
        <dbReference type="ChEBI" id="CHEBI:49883"/>
    </cofactor>
    <text evidence="11">Binds 1 [4Fe-4S] cluster. The cluster is coordinated with 3 cysteines and an exchangeable S-adenosyl-L-methionine.</text>
</comment>
<comment type="function">
    <text evidence="11">Specifically methylates position 2 of adenine 2503 in 23S rRNA and position 2 of adenine 37 in tRNAs.</text>
</comment>
<evidence type="ECO:0000256" key="4">
    <source>
        <dbReference type="ARBA" id="ARBA00022552"/>
    </source>
</evidence>
<dbReference type="PIRSF" id="PIRSF006004">
    <property type="entry name" value="CHP00048"/>
    <property type="match status" value="1"/>
</dbReference>
<dbReference type="PANTHER" id="PTHR30544">
    <property type="entry name" value="23S RRNA METHYLTRANSFERASE"/>
    <property type="match status" value="1"/>
</dbReference>
<evidence type="ECO:0000256" key="11">
    <source>
        <dbReference type="HAMAP-Rule" id="MF_01849"/>
    </source>
</evidence>
<keyword evidence="7 11" id="KW-0949">S-adenosyl-L-methionine</keyword>
<dbReference type="Pfam" id="PF04055">
    <property type="entry name" value="Radical_SAM"/>
    <property type="match status" value="1"/>
</dbReference>
<dbReference type="InterPro" id="IPR058240">
    <property type="entry name" value="rSAM_sf"/>
</dbReference>
<sequence>MSNTHDATRARGRHSGPTRPTAPRRLADRGRVQVLPTDQPPEGATSPDARPRLSFAVPPARGKAPRHLADLDMAGRKQALRDAGLPAFRADQLSRHYFTHFTRDAADMTDLPAAQREQLCGELLPDLIHEVRALRADGGRTIKHLWALHDGVRVESVLMRYRDRTTLCVSSQAGCGMACPFCATGQMGLTRNLSVGEIVEQIRHAAALSEAGGLTGGPARLSNVVFMGMGEPMVNYKNVVAALHRIIDPAPEGFGLSARGVTVSTVGLVPLIRKLAGEGLPVTLAVSLHAPDDELRDALIPVNSKWKVGELLDTAHDYFEATGRRVSIEYALIKDMNDHAWRAQLLADELNRRGHGWAHVNPIPLNPTPGSIWTCSEPGVQDLFVDTLRRAGITTTVRDTRGSDIDGACGQLATEALNQERAAHTR</sequence>
<dbReference type="RefSeq" id="WP_256329032.1">
    <property type="nucleotide sequence ID" value="NZ_FNHU01000003.1"/>
</dbReference>
<keyword evidence="6 11" id="KW-0808">Transferase</keyword>
<dbReference type="GO" id="GO:0051539">
    <property type="term" value="F:4 iron, 4 sulfur cluster binding"/>
    <property type="evidence" value="ECO:0007669"/>
    <property type="project" value="UniProtKB-UniRule"/>
</dbReference>
<dbReference type="Gene3D" id="3.20.20.70">
    <property type="entry name" value="Aldolase class I"/>
    <property type="match status" value="1"/>
</dbReference>
<keyword evidence="11" id="KW-1015">Disulfide bond</keyword>
<dbReference type="FunFam" id="3.20.20.70:FF:000014">
    <property type="entry name" value="Probable dual-specificity RNA methyltransferase RlmN"/>
    <property type="match status" value="1"/>
</dbReference>
<keyword evidence="8 11" id="KW-0479">Metal-binding</keyword>
<dbReference type="AlphaFoldDB" id="A0A1G9TSV5"/>
<keyword evidence="4 11" id="KW-0698">rRNA processing</keyword>
<feature type="active site" description="Proton acceptor" evidence="11">
    <location>
        <position position="155"/>
    </location>
</feature>
<dbReference type="InterPro" id="IPR004383">
    <property type="entry name" value="rRNA_lsu_MTrfase_RlmN/Cfr"/>
</dbReference>
<feature type="binding site" evidence="11">
    <location>
        <position position="366"/>
    </location>
    <ligand>
        <name>S-adenosyl-L-methionine</name>
        <dbReference type="ChEBI" id="CHEBI:59789"/>
    </ligand>
</feature>